<dbReference type="EMBL" id="WNWR01000483">
    <property type="protein sequence ID" value="KAE9977000.1"/>
    <property type="molecule type" value="Genomic_DNA"/>
</dbReference>
<dbReference type="OrthoDB" id="10292499at2759"/>
<sequence>MKTIQSTGAPAQKPKTTFLDLPRELRQQILSQSYPFTLIVKPPLDTSSSQLRTLSDNRNKKKCDQLKASLARWHDDLSMIDPVVEGDVGWVYQKWVEGVDQVYRDCDGGQRGLFIVYWTF</sequence>
<name>A0A8H3UVB2_VENIN</name>
<evidence type="ECO:0000313" key="2">
    <source>
        <dbReference type="Proteomes" id="UP000490939"/>
    </source>
</evidence>
<organism evidence="1 2">
    <name type="scientific">Venturia inaequalis</name>
    <name type="common">Apple scab fungus</name>
    <dbReference type="NCBI Taxonomy" id="5025"/>
    <lineage>
        <taxon>Eukaryota</taxon>
        <taxon>Fungi</taxon>
        <taxon>Dikarya</taxon>
        <taxon>Ascomycota</taxon>
        <taxon>Pezizomycotina</taxon>
        <taxon>Dothideomycetes</taxon>
        <taxon>Pleosporomycetidae</taxon>
        <taxon>Venturiales</taxon>
        <taxon>Venturiaceae</taxon>
        <taxon>Venturia</taxon>
    </lineage>
</organism>
<dbReference type="AlphaFoldDB" id="A0A8H3UVB2"/>
<proteinExistence type="predicted"/>
<protein>
    <submittedName>
        <fullName evidence="1">Uncharacterized protein</fullName>
    </submittedName>
</protein>
<evidence type="ECO:0000313" key="1">
    <source>
        <dbReference type="EMBL" id="KAE9977000.1"/>
    </source>
</evidence>
<keyword evidence="2" id="KW-1185">Reference proteome</keyword>
<comment type="caution">
    <text evidence="1">The sequence shown here is derived from an EMBL/GenBank/DDBJ whole genome shotgun (WGS) entry which is preliminary data.</text>
</comment>
<accession>A0A8H3UVB2</accession>
<gene>
    <name evidence="1" type="ORF">EG327_007889</name>
</gene>
<dbReference type="Proteomes" id="UP000490939">
    <property type="component" value="Unassembled WGS sequence"/>
</dbReference>
<reference evidence="1 2" key="1">
    <citation type="submission" date="2019-07" db="EMBL/GenBank/DDBJ databases">
        <title>Venturia inaequalis Genome Resource.</title>
        <authorList>
            <person name="Lichtner F.J."/>
        </authorList>
    </citation>
    <scope>NUCLEOTIDE SEQUENCE [LARGE SCALE GENOMIC DNA]</scope>
    <source>
        <strain evidence="1 2">DMI_063113</strain>
    </source>
</reference>